<feature type="domain" description="SH3b" evidence="3">
    <location>
        <begin position="105"/>
        <end position="167"/>
    </location>
</feature>
<comment type="caution">
    <text evidence="5">The sequence shown here is derived from an EMBL/GenBank/DDBJ whole genome shotgun (WGS) entry which is preliminary data.</text>
</comment>
<dbReference type="PANTHER" id="PTHR34408:SF1">
    <property type="entry name" value="GLYCOSYL HYDROLASE FAMILY 19 DOMAIN-CONTAINING PROTEIN HI_1415"/>
    <property type="match status" value="1"/>
</dbReference>
<dbReference type="Proteomes" id="UP000472971">
    <property type="component" value="Unassembled WGS sequence"/>
</dbReference>
<dbReference type="Gene3D" id="2.30.30.40">
    <property type="entry name" value="SH3 Domains"/>
    <property type="match status" value="5"/>
</dbReference>
<dbReference type="SMART" id="SM00287">
    <property type="entry name" value="SH3b"/>
    <property type="match status" value="5"/>
</dbReference>
<dbReference type="InterPro" id="IPR002508">
    <property type="entry name" value="MurNAc-LAA_cat"/>
</dbReference>
<dbReference type="SUPFAM" id="SSF53187">
    <property type="entry name" value="Zn-dependent exopeptidases"/>
    <property type="match status" value="1"/>
</dbReference>
<feature type="domain" description="SH3b" evidence="3">
    <location>
        <begin position="176"/>
        <end position="238"/>
    </location>
</feature>
<dbReference type="Gene3D" id="3.40.630.40">
    <property type="entry name" value="Zn-dependent exopeptidases"/>
    <property type="match status" value="1"/>
</dbReference>
<dbReference type="AlphaFoldDB" id="A0A6B3W0S9"/>
<feature type="domain" description="SH3b" evidence="3">
    <location>
        <begin position="333"/>
        <end position="398"/>
    </location>
</feature>
<dbReference type="InterPro" id="IPR052354">
    <property type="entry name" value="Cell_Wall_Dynamics_Protein"/>
</dbReference>
<feature type="domain" description="SH3b" evidence="3">
    <location>
        <begin position="261"/>
        <end position="324"/>
    </location>
</feature>
<organism evidence="5 6">
    <name type="scientific">Bacillus aquiflavi</name>
    <dbReference type="NCBI Taxonomy" id="2672567"/>
    <lineage>
        <taxon>Bacteria</taxon>
        <taxon>Bacillati</taxon>
        <taxon>Bacillota</taxon>
        <taxon>Bacilli</taxon>
        <taxon>Bacillales</taxon>
        <taxon>Bacillaceae</taxon>
        <taxon>Bacillus</taxon>
    </lineage>
</organism>
<dbReference type="PROSITE" id="PS51781">
    <property type="entry name" value="SH3B"/>
    <property type="match status" value="5"/>
</dbReference>
<dbReference type="RefSeq" id="WP_163243191.1">
    <property type="nucleotide sequence ID" value="NZ_JAAIWN010000047.1"/>
</dbReference>
<dbReference type="InterPro" id="IPR017293">
    <property type="entry name" value="N-acetylmuramoyl-L-ala_amidase"/>
</dbReference>
<protein>
    <submittedName>
        <fullName evidence="5">SH3 domain-containing protein</fullName>
    </submittedName>
</protein>
<proteinExistence type="predicted"/>
<dbReference type="SMART" id="SM00646">
    <property type="entry name" value="Ami_3"/>
    <property type="match status" value="1"/>
</dbReference>
<evidence type="ECO:0000313" key="6">
    <source>
        <dbReference type="Proteomes" id="UP000472971"/>
    </source>
</evidence>
<dbReference type="PIRSF" id="PIRSF037846">
    <property type="entry name" value="Autolysin_YrvJ_prd"/>
    <property type="match status" value="1"/>
</dbReference>
<feature type="domain" description="SH3b" evidence="3">
    <location>
        <begin position="28"/>
        <end position="92"/>
    </location>
</feature>
<evidence type="ECO:0000313" key="5">
    <source>
        <dbReference type="EMBL" id="NEY82792.1"/>
    </source>
</evidence>
<dbReference type="EMBL" id="JACEIO010000045">
    <property type="protein sequence ID" value="MBA4538427.1"/>
    <property type="molecule type" value="Genomic_DNA"/>
</dbReference>
<keyword evidence="2" id="KW-0961">Cell wall biogenesis/degradation</keyword>
<dbReference type="GO" id="GO:0008745">
    <property type="term" value="F:N-acetylmuramoyl-L-alanine amidase activity"/>
    <property type="evidence" value="ECO:0007669"/>
    <property type="project" value="InterPro"/>
</dbReference>
<dbReference type="EMBL" id="JAAIWN010000047">
    <property type="protein sequence ID" value="NEY82792.1"/>
    <property type="molecule type" value="Genomic_DNA"/>
</dbReference>
<dbReference type="Proteomes" id="UP000570010">
    <property type="component" value="Unassembled WGS sequence"/>
</dbReference>
<dbReference type="PANTHER" id="PTHR34408">
    <property type="entry name" value="FAMILY PROTEIN, PUTATIVE-RELATED"/>
    <property type="match status" value="1"/>
</dbReference>
<evidence type="ECO:0000313" key="7">
    <source>
        <dbReference type="Proteomes" id="UP000570010"/>
    </source>
</evidence>
<dbReference type="GO" id="GO:0009253">
    <property type="term" value="P:peptidoglycan catabolic process"/>
    <property type="evidence" value="ECO:0007669"/>
    <property type="project" value="InterPro"/>
</dbReference>
<accession>A0A6B3W0S9</accession>
<dbReference type="Pfam" id="PF01520">
    <property type="entry name" value="Amidase_3"/>
    <property type="match status" value="1"/>
</dbReference>
<reference evidence="4 7" key="2">
    <citation type="submission" date="2020-07" db="EMBL/GenBank/DDBJ databases">
        <authorList>
            <person name="Feng H."/>
        </authorList>
    </citation>
    <scope>NUCLEOTIDE SEQUENCE [LARGE SCALE GENOMIC DNA]</scope>
    <source>
        <strain evidence="4">S-12</strain>
        <strain evidence="7">s-12</strain>
    </source>
</reference>
<sequence>MQKKVIVFFISVILIFSSFESLQTIEAAAKGSVTIQSNSVNIRKGPGLSYPVITKAAKGETYTLLDEKDDWYEIKLKSGQKGWVANWLVSKKSTTNKNEKSSYSNKNATVATEYLRVRNGPGTNFQMIGHLNHGDKIEIIESNDSWVKGHTPFGIGWVSKEYITGDEQSSQDLNYEKVGIVTVQDLNVRNEPSLQGNIVGKLKKGTEITILSRKNDWIEITYGQASAWVSSKHIKLETKAQKNKNYQTTKAQKDRSVHLKGTVGTVTATALNVRKSNSLDGKVIGHVKKGQSFIILEEVNNWAKIEFSSGQYGWVAGWFLEKTENKGGKASVDEKSYVTILHNGTNLRKSPTVESSVIERANKGETYPIISKQNDWYEIQLEKDVTAFVAGWIVSVTGPIPKVEKPGAGIHLKNKTIVIDPGHGGKDNGAKGVKGTIEKHLTLKTAKLIHDKLRAAGANVILTRTNDTYISLPARVSTAEYYNADAFISIHYDSIKDKSVRGLTSYYYHSFQKPLADSIHRAVTANTKLRDRKVRQGDYYVLRENEQNAVLLELGYLSNGSEEILITSSQYQEIVANGVYNGLAQYFK</sequence>
<dbReference type="CDD" id="cd02696">
    <property type="entry name" value="MurNAc-LAA"/>
    <property type="match status" value="1"/>
</dbReference>
<keyword evidence="1" id="KW-0378">Hydrolase</keyword>
<evidence type="ECO:0000259" key="3">
    <source>
        <dbReference type="PROSITE" id="PS51781"/>
    </source>
</evidence>
<keyword evidence="6" id="KW-1185">Reference proteome</keyword>
<dbReference type="InterPro" id="IPR003646">
    <property type="entry name" value="SH3-like_bac-type"/>
</dbReference>
<dbReference type="GO" id="GO:0071555">
    <property type="term" value="P:cell wall organization"/>
    <property type="evidence" value="ECO:0007669"/>
    <property type="project" value="UniProtKB-KW"/>
</dbReference>
<evidence type="ECO:0000313" key="4">
    <source>
        <dbReference type="EMBL" id="MBA4538427.1"/>
    </source>
</evidence>
<dbReference type="Pfam" id="PF08239">
    <property type="entry name" value="SH3_3"/>
    <property type="match status" value="5"/>
</dbReference>
<gene>
    <name evidence="5" type="ORF">G4D64_15075</name>
    <name evidence="4" type="ORF">H1Z61_15120</name>
</gene>
<name>A0A6B3W0S9_9BACI</name>
<reference evidence="5 6" key="1">
    <citation type="submission" date="2020-02" db="EMBL/GenBank/DDBJ databases">
        <title>Bacillus aquiflavi sp. nov., isolated from yellow water of strong flavor Chinese baijiu in Yibin region of China.</title>
        <authorList>
            <person name="Xie J."/>
        </authorList>
    </citation>
    <scope>NUCLEOTIDE SEQUENCE [LARGE SCALE GENOMIC DNA]</scope>
    <source>
        <strain evidence="5 6">3H-10</strain>
    </source>
</reference>
<evidence type="ECO:0000256" key="2">
    <source>
        <dbReference type="ARBA" id="ARBA00023316"/>
    </source>
</evidence>
<evidence type="ECO:0000256" key="1">
    <source>
        <dbReference type="ARBA" id="ARBA00022801"/>
    </source>
</evidence>